<keyword evidence="1" id="KW-0812">Transmembrane</keyword>
<keyword evidence="1" id="KW-1133">Transmembrane helix</keyword>
<keyword evidence="1" id="KW-0472">Membrane</keyword>
<feature type="transmembrane region" description="Helical" evidence="1">
    <location>
        <begin position="182"/>
        <end position="203"/>
    </location>
</feature>
<protein>
    <submittedName>
        <fullName evidence="2">Uncharacterized protein</fullName>
    </submittedName>
</protein>
<accession>A0A7R9UGI1</accession>
<dbReference type="EMBL" id="HBEA01019810">
    <property type="protein sequence ID" value="CAD8265556.1"/>
    <property type="molecule type" value="Transcribed_RNA"/>
</dbReference>
<proteinExistence type="predicted"/>
<feature type="transmembrane region" description="Helical" evidence="1">
    <location>
        <begin position="38"/>
        <end position="62"/>
    </location>
</feature>
<feature type="transmembrane region" description="Helical" evidence="1">
    <location>
        <begin position="102"/>
        <end position="129"/>
    </location>
</feature>
<feature type="transmembrane region" description="Helical" evidence="1">
    <location>
        <begin position="224"/>
        <end position="245"/>
    </location>
</feature>
<dbReference type="AlphaFoldDB" id="A0A7R9UGI1"/>
<name>A0A7R9UGI1_9STRA</name>
<evidence type="ECO:0000313" key="2">
    <source>
        <dbReference type="EMBL" id="CAD8265556.1"/>
    </source>
</evidence>
<organism evidence="2">
    <name type="scientific">Pinguiococcus pyrenoidosus</name>
    <dbReference type="NCBI Taxonomy" id="172671"/>
    <lineage>
        <taxon>Eukaryota</taxon>
        <taxon>Sar</taxon>
        <taxon>Stramenopiles</taxon>
        <taxon>Ochrophyta</taxon>
        <taxon>Pinguiophyceae</taxon>
        <taxon>Pinguiochrysidales</taxon>
        <taxon>Pinguiochrysidaceae</taxon>
        <taxon>Pinguiococcus</taxon>
    </lineage>
</organism>
<reference evidence="2" key="1">
    <citation type="submission" date="2021-01" db="EMBL/GenBank/DDBJ databases">
        <authorList>
            <person name="Corre E."/>
            <person name="Pelletier E."/>
            <person name="Niang G."/>
            <person name="Scheremetjew M."/>
            <person name="Finn R."/>
            <person name="Kale V."/>
            <person name="Holt S."/>
            <person name="Cochrane G."/>
            <person name="Meng A."/>
            <person name="Brown T."/>
            <person name="Cohen L."/>
        </authorList>
    </citation>
    <scope>NUCLEOTIDE SEQUENCE</scope>
    <source>
        <strain evidence="2">CCMP2078</strain>
    </source>
</reference>
<evidence type="ECO:0000256" key="1">
    <source>
        <dbReference type="SAM" id="Phobius"/>
    </source>
</evidence>
<gene>
    <name evidence="2" type="ORF">PPYR1160_LOCUS15059</name>
</gene>
<sequence>MPGATIAADELRVGLLLTLLALSGVVVSEVAKDATLRRALLVGGTHMGILSGLVATTSLPGFRYSEPFQGGEQFILLQAHGWMILGAAGCLSLILMGSIEDVGVGVAGVGFASAIIFGDGVLFASLYYFQPGRRRRRLQSDGAKFLGDQTSILRKLPALLLALVAFVLLCTCESIRLSSREFGPTLLLAGCFAMVLSAVYTHIMLGGQMPGWRVFQPFRGGTEFVVLQAEGWMLLATVLNFGLVAGREQTP</sequence>
<feature type="transmembrane region" description="Helical" evidence="1">
    <location>
        <begin position="74"/>
        <end position="96"/>
    </location>
</feature>